<protein>
    <recommendedName>
        <fullName evidence="5">DUF2339 domain-containing protein</fullName>
    </recommendedName>
</protein>
<feature type="transmembrane region" description="Helical" evidence="2">
    <location>
        <begin position="439"/>
        <end position="460"/>
    </location>
</feature>
<feature type="transmembrane region" description="Helical" evidence="2">
    <location>
        <begin position="466"/>
        <end position="483"/>
    </location>
</feature>
<feature type="transmembrane region" description="Helical" evidence="2">
    <location>
        <begin position="234"/>
        <end position="253"/>
    </location>
</feature>
<feature type="transmembrane region" description="Helical" evidence="2">
    <location>
        <begin position="384"/>
        <end position="403"/>
    </location>
</feature>
<feature type="transmembrane region" description="Helical" evidence="2">
    <location>
        <begin position="333"/>
        <end position="352"/>
    </location>
</feature>
<feature type="transmembrane region" description="Helical" evidence="2">
    <location>
        <begin position="259"/>
        <end position="277"/>
    </location>
</feature>
<feature type="transmembrane region" description="Helical" evidence="2">
    <location>
        <begin position="649"/>
        <end position="671"/>
    </location>
</feature>
<comment type="caution">
    <text evidence="3">The sequence shown here is derived from an EMBL/GenBank/DDBJ whole genome shotgun (WGS) entry which is preliminary data.</text>
</comment>
<feature type="transmembrane region" description="Helical" evidence="2">
    <location>
        <begin position="598"/>
        <end position="614"/>
    </location>
</feature>
<keyword evidence="2" id="KW-0812">Transmembrane</keyword>
<evidence type="ECO:0008006" key="5">
    <source>
        <dbReference type="Google" id="ProtNLM"/>
    </source>
</evidence>
<feature type="transmembrane region" description="Helical" evidence="2">
    <location>
        <begin position="286"/>
        <end position="304"/>
    </location>
</feature>
<feature type="transmembrane region" description="Helical" evidence="2">
    <location>
        <begin position="678"/>
        <end position="697"/>
    </location>
</feature>
<feature type="transmembrane region" description="Helical" evidence="2">
    <location>
        <begin position="310"/>
        <end position="328"/>
    </location>
</feature>
<feature type="transmembrane region" description="Helical" evidence="2">
    <location>
        <begin position="163"/>
        <end position="181"/>
    </location>
</feature>
<feature type="transmembrane region" description="Helical" evidence="2">
    <location>
        <begin position="742"/>
        <end position="760"/>
    </location>
</feature>
<feature type="transmembrane region" description="Helical" evidence="2">
    <location>
        <begin position="137"/>
        <end position="157"/>
    </location>
</feature>
<dbReference type="PANTHER" id="PTHR38434">
    <property type="entry name" value="BLL2549 PROTEIN"/>
    <property type="match status" value="1"/>
</dbReference>
<feature type="transmembrane region" description="Helical" evidence="2">
    <location>
        <begin position="490"/>
        <end position="513"/>
    </location>
</feature>
<keyword evidence="4" id="KW-1185">Reference proteome</keyword>
<keyword evidence="2" id="KW-0472">Membrane</keyword>
<dbReference type="EMBL" id="LQQO01000015">
    <property type="protein sequence ID" value="KZE14667.1"/>
    <property type="molecule type" value="Genomic_DNA"/>
</dbReference>
<feature type="compositionally biased region" description="Pro residues" evidence="1">
    <location>
        <begin position="39"/>
        <end position="52"/>
    </location>
</feature>
<dbReference type="Pfam" id="PF10101">
    <property type="entry name" value="DUF2339"/>
    <property type="match status" value="1"/>
</dbReference>
<feature type="transmembrane region" description="Helical" evidence="2">
    <location>
        <begin position="358"/>
        <end position="377"/>
    </location>
</feature>
<sequence>MIALSIALARLHRRVAALEARLVAPTPPIVRPEEAAPVPARPPASPTAPRPRPTIARPSRPRIDFETLVGSRLPVWIGGLALVVGGIFLVRLSIEAGWLPPAIRTVLAALFACVLLAGSEGARRISATRDDPRIAQVLAGAGIASAYATLYLAAALYHLIGPATGFAIMLGVTALGLFLALRHGPPTAVMALVGGFAAPLVAGYDAAGIGALLVYLGLFVAALLALAIVRGWAWLALSALVAAFGWVGLLIALVPPASLGGIGVFLIALAIGGSLAAPRAAIARPWLRAAPVIVALVQMLALAPMLDFSALAWSFYLTLSAAALFLAWRDTTLLPAAIGAALLVTLLVALGLVQGSNATPLALPVALLLFGAGGGAASRRAPGWAVVALAGTAAPLLVAQIVAPSLLPPIGWALADLALALAAAFPAHRHRDRAGRGDLGLVGGVAVAALGLGLAVAAILPPAFAMLAPLAALGILLAAARFDPAIPQSLALFLVIVLLALALPPLSDVAQALAVSMIWEELPYLHLPPAGDAARLLVIPALALLGAGRWQRDLFGPARRIILPATAAIAIAGLYVLLKQPLAVATPDAFRSRGFIERAVLTDLTLIAGGLLWFRHRPLAMALVALALARILWFDLLGLNPAWVPQEVGALPILNAVTLHLALASAIVWRLTGLPRRSLIAALLTLAATLATIRQIAQGSLLTGPVGLSENGGYSAAMLVLAILWLWRGIARHSADLRRFGLTLLTLTTLKVFLIDASALEGVLRILSFMALGGALIGIGWAYRRFVIVTAPARSPSPPPTPVS</sequence>
<accession>A0ABR5YBX4</accession>
<keyword evidence="2" id="KW-1133">Transmembrane helix</keyword>
<feature type="transmembrane region" description="Helical" evidence="2">
    <location>
        <begin position="712"/>
        <end position="730"/>
    </location>
</feature>
<name>A0ABR5YBX4_9SPHN</name>
<reference evidence="4" key="1">
    <citation type="submission" date="2016-01" db="EMBL/GenBank/DDBJ databases">
        <title>Draft genome of Chromobacterium sp. F49.</title>
        <authorList>
            <person name="Hong K.W."/>
        </authorList>
    </citation>
    <scope>NUCLEOTIDE SEQUENCE [LARGE SCALE GENOMIC DNA]</scope>
    <source>
        <strain evidence="4">CN3</strain>
    </source>
</reference>
<evidence type="ECO:0000313" key="4">
    <source>
        <dbReference type="Proteomes" id="UP000076609"/>
    </source>
</evidence>
<proteinExistence type="predicted"/>
<dbReference type="Proteomes" id="UP000076609">
    <property type="component" value="Unassembled WGS sequence"/>
</dbReference>
<gene>
    <name evidence="3" type="ORF">AVT10_14545</name>
</gene>
<evidence type="ECO:0000256" key="1">
    <source>
        <dbReference type="SAM" id="MobiDB-lite"/>
    </source>
</evidence>
<feature type="transmembrane region" description="Helical" evidence="2">
    <location>
        <begin position="188"/>
        <end position="204"/>
    </location>
</feature>
<dbReference type="InterPro" id="IPR019286">
    <property type="entry name" value="DUF2339_TM"/>
</dbReference>
<dbReference type="InterPro" id="IPR014600">
    <property type="entry name" value="UCP035905_mem"/>
</dbReference>
<dbReference type="PANTHER" id="PTHR38434:SF1">
    <property type="entry name" value="BLL2549 PROTEIN"/>
    <property type="match status" value="1"/>
</dbReference>
<feature type="transmembrane region" description="Helical" evidence="2">
    <location>
        <begin position="98"/>
        <end position="117"/>
    </location>
</feature>
<evidence type="ECO:0000256" key="2">
    <source>
        <dbReference type="SAM" id="Phobius"/>
    </source>
</evidence>
<dbReference type="PIRSF" id="PIRSF035905">
    <property type="entry name" value="UCP035905_mp"/>
    <property type="match status" value="1"/>
</dbReference>
<organism evidence="3 4">
    <name type="scientific">Sphingomonas hankookensis</name>
    <dbReference type="NCBI Taxonomy" id="563996"/>
    <lineage>
        <taxon>Bacteria</taxon>
        <taxon>Pseudomonadati</taxon>
        <taxon>Pseudomonadota</taxon>
        <taxon>Alphaproteobacteria</taxon>
        <taxon>Sphingomonadales</taxon>
        <taxon>Sphingomonadaceae</taxon>
        <taxon>Sphingomonas</taxon>
    </lineage>
</organism>
<feature type="transmembrane region" description="Helical" evidence="2">
    <location>
        <begin position="409"/>
        <end position="427"/>
    </location>
</feature>
<feature type="transmembrane region" description="Helical" evidence="2">
    <location>
        <begin position="73"/>
        <end position="92"/>
    </location>
</feature>
<feature type="region of interest" description="Disordered" evidence="1">
    <location>
        <begin position="33"/>
        <end position="58"/>
    </location>
</feature>
<feature type="transmembrane region" description="Helical" evidence="2">
    <location>
        <begin position="766"/>
        <end position="783"/>
    </location>
</feature>
<feature type="transmembrane region" description="Helical" evidence="2">
    <location>
        <begin position="621"/>
        <end position="643"/>
    </location>
</feature>
<feature type="transmembrane region" description="Helical" evidence="2">
    <location>
        <begin position="210"/>
        <end position="229"/>
    </location>
</feature>
<evidence type="ECO:0000313" key="3">
    <source>
        <dbReference type="EMBL" id="KZE14667.1"/>
    </source>
</evidence>
<feature type="transmembrane region" description="Helical" evidence="2">
    <location>
        <begin position="562"/>
        <end position="578"/>
    </location>
</feature>
<feature type="transmembrane region" description="Helical" evidence="2">
    <location>
        <begin position="533"/>
        <end position="550"/>
    </location>
</feature>